<dbReference type="AlphaFoldDB" id="A0A2M7S4J3"/>
<keyword evidence="4" id="KW-0812">Transmembrane</keyword>
<comment type="caution">
    <text evidence="5">The sequence shown here is derived from an EMBL/GenBank/DDBJ whole genome shotgun (WGS) entry which is preliminary data.</text>
</comment>
<keyword evidence="2 3" id="KW-0802">TPR repeat</keyword>
<evidence type="ECO:0000313" key="6">
    <source>
        <dbReference type="Proteomes" id="UP000229307"/>
    </source>
</evidence>
<organism evidence="5 6">
    <name type="scientific">Candidatus Desantisbacteria bacterium CG_4_10_14_0_8_um_filter_48_22</name>
    <dbReference type="NCBI Taxonomy" id="1974543"/>
    <lineage>
        <taxon>Bacteria</taxon>
        <taxon>Candidatus Desantisiibacteriota</taxon>
    </lineage>
</organism>
<feature type="transmembrane region" description="Helical" evidence="4">
    <location>
        <begin position="29"/>
        <end position="46"/>
    </location>
</feature>
<reference evidence="6" key="1">
    <citation type="submission" date="2017-09" db="EMBL/GenBank/DDBJ databases">
        <title>Depth-based differentiation of microbial function through sediment-hosted aquifers and enrichment of novel symbionts in the deep terrestrial subsurface.</title>
        <authorList>
            <person name="Probst A.J."/>
            <person name="Ladd B."/>
            <person name="Jarett J.K."/>
            <person name="Geller-Mcgrath D.E."/>
            <person name="Sieber C.M.K."/>
            <person name="Emerson J.B."/>
            <person name="Anantharaman K."/>
            <person name="Thomas B.C."/>
            <person name="Malmstrom R."/>
            <person name="Stieglmeier M."/>
            <person name="Klingl A."/>
            <person name="Woyke T."/>
            <person name="Ryan C.M."/>
            <person name="Banfield J.F."/>
        </authorList>
    </citation>
    <scope>NUCLEOTIDE SEQUENCE [LARGE SCALE GENOMIC DNA]</scope>
</reference>
<keyword evidence="1" id="KW-0677">Repeat</keyword>
<dbReference type="Gene3D" id="1.25.40.10">
    <property type="entry name" value="Tetratricopeptide repeat domain"/>
    <property type="match status" value="1"/>
</dbReference>
<evidence type="ECO:0000313" key="5">
    <source>
        <dbReference type="EMBL" id="PIZ14454.1"/>
    </source>
</evidence>
<evidence type="ECO:0000256" key="1">
    <source>
        <dbReference type="ARBA" id="ARBA00022737"/>
    </source>
</evidence>
<dbReference type="InterPro" id="IPR013105">
    <property type="entry name" value="TPR_2"/>
</dbReference>
<dbReference type="SUPFAM" id="SSF48452">
    <property type="entry name" value="TPR-like"/>
    <property type="match status" value="1"/>
</dbReference>
<dbReference type="InterPro" id="IPR011990">
    <property type="entry name" value="TPR-like_helical_dom_sf"/>
</dbReference>
<dbReference type="EMBL" id="PFMR01000352">
    <property type="protein sequence ID" value="PIZ14454.1"/>
    <property type="molecule type" value="Genomic_DNA"/>
</dbReference>
<dbReference type="Proteomes" id="UP000229307">
    <property type="component" value="Unassembled WGS sequence"/>
</dbReference>
<dbReference type="InterPro" id="IPR019734">
    <property type="entry name" value="TPR_rpt"/>
</dbReference>
<evidence type="ECO:0000256" key="3">
    <source>
        <dbReference type="PROSITE-ProRule" id="PRU00339"/>
    </source>
</evidence>
<accession>A0A2M7S4J3</accession>
<keyword evidence="4" id="KW-1133">Transmembrane helix</keyword>
<keyword evidence="4" id="KW-0472">Membrane</keyword>
<sequence>MSKEIAVTLPLVLVLYDFAFLPGENRLKRALLHIPFFAVAAVYVLLRVTVLNFNPTGIGLKGVDLPGLFLPFNIHMERQVLAPVSFFDPWVLASAALFEKALEINPAEAIIHFNLGKAYEAKKDYAGARAEWEKALALDPGYAPARESLNRIKTR</sequence>
<protein>
    <submittedName>
        <fullName evidence="5">Uncharacterized protein</fullName>
    </submittedName>
</protein>
<proteinExistence type="predicted"/>
<evidence type="ECO:0000256" key="4">
    <source>
        <dbReference type="SAM" id="Phobius"/>
    </source>
</evidence>
<dbReference type="SMART" id="SM00028">
    <property type="entry name" value="TPR"/>
    <property type="match status" value="1"/>
</dbReference>
<evidence type="ECO:0000256" key="2">
    <source>
        <dbReference type="ARBA" id="ARBA00022803"/>
    </source>
</evidence>
<feature type="repeat" description="TPR" evidence="3">
    <location>
        <begin position="109"/>
        <end position="142"/>
    </location>
</feature>
<name>A0A2M7S4J3_9BACT</name>
<dbReference type="Pfam" id="PF07719">
    <property type="entry name" value="TPR_2"/>
    <property type="match status" value="1"/>
</dbReference>
<dbReference type="PROSITE" id="PS50005">
    <property type="entry name" value="TPR"/>
    <property type="match status" value="1"/>
</dbReference>
<gene>
    <name evidence="5" type="ORF">COY52_12640</name>
</gene>